<dbReference type="EMBL" id="CP001848">
    <property type="protein sequence ID" value="ADB17685.1"/>
    <property type="molecule type" value="Genomic_DNA"/>
</dbReference>
<gene>
    <name evidence="1" type="ordered locus">Psta_3020</name>
</gene>
<dbReference type="SUPFAM" id="SSF53474">
    <property type="entry name" value="alpha/beta-Hydrolases"/>
    <property type="match status" value="1"/>
</dbReference>
<dbReference type="AlphaFoldDB" id="D2R9D5"/>
<dbReference type="Gene3D" id="3.40.50.1820">
    <property type="entry name" value="alpha/beta hydrolase"/>
    <property type="match status" value="1"/>
</dbReference>
<name>D2R9D5_PIRSD</name>
<proteinExistence type="predicted"/>
<keyword evidence="2" id="KW-1185">Reference proteome</keyword>
<accession>D2R9D5</accession>
<dbReference type="HOGENOM" id="CLU_075528_1_0_0"/>
<evidence type="ECO:0000313" key="2">
    <source>
        <dbReference type="Proteomes" id="UP000001887"/>
    </source>
</evidence>
<dbReference type="PANTHER" id="PTHR37946">
    <property type="entry name" value="SLL1969 PROTEIN"/>
    <property type="match status" value="1"/>
</dbReference>
<dbReference type="eggNOG" id="COG1075">
    <property type="taxonomic scope" value="Bacteria"/>
</dbReference>
<sequence length="231" mass="25022">MNSPTHGTGDPSTGLGELDISRDLVIVVHGLGANRLVMTPLCSRLSKHVGRVINWGYSSLWRPVERPASELVALLHTLKPADYPHVHLVTHSMGGIVARLAIREFRPENLGRFVMTAPPNGGSHVATRMASILGRVVPPVLQLRDAADSFVRSLPPPEGVEVGIIAAHRDALIARGNTQFPCEVNCEHIELPGRHSSLVWRPETAAAVVRFLKAGRFFPEQNGSLDSGVRA</sequence>
<dbReference type="ESTHER" id="pirsd-d2r9d5">
    <property type="family name" value="6_AlphaBeta_hydrolase"/>
</dbReference>
<reference evidence="1 2" key="1">
    <citation type="journal article" date="2009" name="Stand. Genomic Sci.">
        <title>Complete genome sequence of Pirellula staleyi type strain (ATCC 27377).</title>
        <authorList>
            <person name="Clum A."/>
            <person name="Tindall B.J."/>
            <person name="Sikorski J."/>
            <person name="Ivanova N."/>
            <person name="Mavrommatis K."/>
            <person name="Lucas S."/>
            <person name="Glavina del Rio T."/>
            <person name="Nolan M."/>
            <person name="Chen F."/>
            <person name="Tice H."/>
            <person name="Pitluck S."/>
            <person name="Cheng J.F."/>
            <person name="Chertkov O."/>
            <person name="Brettin T."/>
            <person name="Han C."/>
            <person name="Detter J.C."/>
            <person name="Kuske C."/>
            <person name="Bruce D."/>
            <person name="Goodwin L."/>
            <person name="Ovchinikova G."/>
            <person name="Pati A."/>
            <person name="Mikhailova N."/>
            <person name="Chen A."/>
            <person name="Palaniappan K."/>
            <person name="Land M."/>
            <person name="Hauser L."/>
            <person name="Chang Y.J."/>
            <person name="Jeffries C.D."/>
            <person name="Chain P."/>
            <person name="Rohde M."/>
            <person name="Goker M."/>
            <person name="Bristow J."/>
            <person name="Eisen J.A."/>
            <person name="Markowitz V."/>
            <person name="Hugenholtz P."/>
            <person name="Kyrpides N.C."/>
            <person name="Klenk H.P."/>
            <person name="Lapidus A."/>
        </authorList>
    </citation>
    <scope>NUCLEOTIDE SEQUENCE [LARGE SCALE GENOMIC DNA]</scope>
    <source>
        <strain evidence="2">ATCC 27377 / DSM 6068 / ICPB 4128</strain>
    </source>
</reference>
<dbReference type="InterPro" id="IPR029058">
    <property type="entry name" value="AB_hydrolase_fold"/>
</dbReference>
<protein>
    <submittedName>
        <fullName evidence="1">Uncharacterized protein</fullName>
    </submittedName>
</protein>
<dbReference type="KEGG" id="psl:Psta_3020"/>
<dbReference type="OrthoDB" id="556502at2"/>
<dbReference type="PANTHER" id="PTHR37946:SF1">
    <property type="entry name" value="SLL1969 PROTEIN"/>
    <property type="match status" value="1"/>
</dbReference>
<organism evidence="1 2">
    <name type="scientific">Pirellula staleyi (strain ATCC 27377 / DSM 6068 / ICPB 4128)</name>
    <name type="common">Pirella staleyi</name>
    <dbReference type="NCBI Taxonomy" id="530564"/>
    <lineage>
        <taxon>Bacteria</taxon>
        <taxon>Pseudomonadati</taxon>
        <taxon>Planctomycetota</taxon>
        <taxon>Planctomycetia</taxon>
        <taxon>Pirellulales</taxon>
        <taxon>Pirellulaceae</taxon>
        <taxon>Pirellula</taxon>
    </lineage>
</organism>
<dbReference type="Proteomes" id="UP000001887">
    <property type="component" value="Chromosome"/>
</dbReference>
<evidence type="ECO:0000313" key="1">
    <source>
        <dbReference type="EMBL" id="ADB17685.1"/>
    </source>
</evidence>